<keyword evidence="3" id="KW-0560">Oxidoreductase</keyword>
<accession>A0LUN7</accession>
<evidence type="ECO:0000313" key="5">
    <source>
        <dbReference type="EMBL" id="ABK53147.1"/>
    </source>
</evidence>
<organism evidence="5 6">
    <name type="scientific">Acidothermus cellulolyticus (strain ATCC 43068 / DSM 8971 / 11B)</name>
    <dbReference type="NCBI Taxonomy" id="351607"/>
    <lineage>
        <taxon>Bacteria</taxon>
        <taxon>Bacillati</taxon>
        <taxon>Actinomycetota</taxon>
        <taxon>Actinomycetes</taxon>
        <taxon>Acidothermales</taxon>
        <taxon>Acidothermaceae</taxon>
        <taxon>Acidothermus</taxon>
    </lineage>
</organism>
<dbReference type="OrthoDB" id="5243299at2"/>
<dbReference type="PANTHER" id="PTHR38011:SF7">
    <property type="entry name" value="2,5-DIAMINO-6-RIBOSYLAMINO-4(3H)-PYRIMIDINONE 5'-PHOSPHATE REDUCTASE"/>
    <property type="match status" value="1"/>
</dbReference>
<reference evidence="5 6" key="1">
    <citation type="journal article" date="2009" name="Genome Res.">
        <title>Complete genome of the cellulolytic thermophile Acidothermus cellulolyticus 11B provides insights into its ecophysiological and evolutionary adaptations.</title>
        <authorList>
            <person name="Barabote R.D."/>
            <person name="Xie G."/>
            <person name="Leu D.H."/>
            <person name="Normand P."/>
            <person name="Necsulea A."/>
            <person name="Daubin V."/>
            <person name="Medigue C."/>
            <person name="Adney W.S."/>
            <person name="Xu X.C."/>
            <person name="Lapidus A."/>
            <person name="Parales R.E."/>
            <person name="Detter C."/>
            <person name="Pujic P."/>
            <person name="Bruce D."/>
            <person name="Lavire C."/>
            <person name="Challacombe J.F."/>
            <person name="Brettin T.S."/>
            <person name="Berry A.M."/>
        </authorList>
    </citation>
    <scope>NUCLEOTIDE SEQUENCE [LARGE SCALE GENOMIC DNA]</scope>
    <source>
        <strain evidence="6">ATCC 43068 / DSM 8971 / 11B</strain>
    </source>
</reference>
<dbReference type="Proteomes" id="UP000008221">
    <property type="component" value="Chromosome"/>
</dbReference>
<keyword evidence="2" id="KW-0521">NADP</keyword>
<protein>
    <submittedName>
        <fullName evidence="5">Bifunctional deaminase-reductase domain protein</fullName>
    </submittedName>
</protein>
<dbReference type="NCBIfam" id="NF010663">
    <property type="entry name" value="PRK14059.1-1"/>
    <property type="match status" value="1"/>
</dbReference>
<dbReference type="Gene3D" id="3.40.430.10">
    <property type="entry name" value="Dihydrofolate Reductase, subunit A"/>
    <property type="match status" value="1"/>
</dbReference>
<dbReference type="eggNOG" id="COG1985">
    <property type="taxonomic scope" value="Bacteria"/>
</dbReference>
<dbReference type="PANTHER" id="PTHR38011">
    <property type="entry name" value="DIHYDROFOLATE REDUCTASE FAMILY PROTEIN (AFU_ORTHOLOGUE AFUA_8G06820)"/>
    <property type="match status" value="1"/>
</dbReference>
<sequence length="249" mass="27288">MSAPQFRQLYPASDDVPDVPACYAYPDERWLRGNMIASLDGAATVDGRAGPLGNTADQWMLALLRALADVVLVGAATAEIEGYRPIQIREEFASLRRDRPSPVTAIVSRTLRLDVTGRLFTSGARPLVITCTSAPARARHQLADVADIVVAGDETVDLHHAVRELADRGHRRLLCEGGPRLLAALAAEDLLDELCLTISPLLVAGSAPRILDGTAITPRRMRLAHLLMDADGLLYTRYVRRRDRERNRP</sequence>
<dbReference type="InterPro" id="IPR050765">
    <property type="entry name" value="Riboflavin_Biosynth_HTPR"/>
</dbReference>
<feature type="domain" description="Bacterial bifunctional deaminase-reductase C-terminal" evidence="4">
    <location>
        <begin position="29"/>
        <end position="233"/>
    </location>
</feature>
<evidence type="ECO:0000256" key="1">
    <source>
        <dbReference type="ARBA" id="ARBA00005104"/>
    </source>
</evidence>
<dbReference type="SUPFAM" id="SSF53597">
    <property type="entry name" value="Dihydrofolate reductase-like"/>
    <property type="match status" value="1"/>
</dbReference>
<dbReference type="EMBL" id="CP000481">
    <property type="protein sequence ID" value="ABK53147.1"/>
    <property type="molecule type" value="Genomic_DNA"/>
</dbReference>
<dbReference type="RefSeq" id="WP_011720210.1">
    <property type="nucleotide sequence ID" value="NC_008578.1"/>
</dbReference>
<comment type="pathway">
    <text evidence="1">Cofactor biosynthesis; riboflavin biosynthesis.</text>
</comment>
<dbReference type="HOGENOM" id="CLU_036590_7_2_11"/>
<evidence type="ECO:0000259" key="4">
    <source>
        <dbReference type="Pfam" id="PF01872"/>
    </source>
</evidence>
<dbReference type="KEGG" id="ace:Acel_1375"/>
<evidence type="ECO:0000313" key="6">
    <source>
        <dbReference type="Proteomes" id="UP000008221"/>
    </source>
</evidence>
<keyword evidence="6" id="KW-1185">Reference proteome</keyword>
<evidence type="ECO:0000256" key="3">
    <source>
        <dbReference type="ARBA" id="ARBA00023002"/>
    </source>
</evidence>
<dbReference type="InParanoid" id="A0LUN7"/>
<dbReference type="Pfam" id="PF01872">
    <property type="entry name" value="RibD_C"/>
    <property type="match status" value="1"/>
</dbReference>
<proteinExistence type="predicted"/>
<dbReference type="GO" id="GO:0009231">
    <property type="term" value="P:riboflavin biosynthetic process"/>
    <property type="evidence" value="ECO:0007669"/>
    <property type="project" value="InterPro"/>
</dbReference>
<dbReference type="STRING" id="351607.Acel_1375"/>
<dbReference type="InterPro" id="IPR002734">
    <property type="entry name" value="RibDG_C"/>
</dbReference>
<dbReference type="InterPro" id="IPR024072">
    <property type="entry name" value="DHFR-like_dom_sf"/>
</dbReference>
<evidence type="ECO:0000256" key="2">
    <source>
        <dbReference type="ARBA" id="ARBA00022857"/>
    </source>
</evidence>
<name>A0LUN7_ACIC1</name>
<gene>
    <name evidence="5" type="ordered locus">Acel_1375</name>
</gene>
<dbReference type="GO" id="GO:0008703">
    <property type="term" value="F:5-amino-6-(5-phosphoribosylamino)uracil reductase activity"/>
    <property type="evidence" value="ECO:0007669"/>
    <property type="project" value="InterPro"/>
</dbReference>
<dbReference type="AlphaFoldDB" id="A0LUN7"/>